<protein>
    <submittedName>
        <fullName evidence="2">Uncharacterized protein</fullName>
    </submittedName>
</protein>
<evidence type="ECO:0000313" key="3">
    <source>
        <dbReference type="Proteomes" id="UP000215188"/>
    </source>
</evidence>
<keyword evidence="1" id="KW-0472">Membrane</keyword>
<gene>
    <name evidence="2" type="ORF">AOC33_00015</name>
</gene>
<sequence>MINTDSEVFIFFKIIFWAAIFFTFYYPVPNFLKIVDFKKKNKFWNEWLSRGLSHEEYVHKYHQDKDNVVCHFCNFEGRGHQLHQALPKEMTFGGIQNSISDKKIHFLSFYCSRCGSELYRHSHEV</sequence>
<comment type="caution">
    <text evidence="2">The sequence shown here is derived from an EMBL/GenBank/DDBJ whole genome shotgun (WGS) entry which is preliminary data.</text>
</comment>
<name>A0A229FUE1_9BURK</name>
<accession>A0A229FUE1</accession>
<dbReference type="EMBL" id="NJGG01000001">
    <property type="protein sequence ID" value="OXL15523.1"/>
    <property type="molecule type" value="Genomic_DNA"/>
</dbReference>
<proteinExistence type="predicted"/>
<evidence type="ECO:0000256" key="1">
    <source>
        <dbReference type="SAM" id="Phobius"/>
    </source>
</evidence>
<keyword evidence="1" id="KW-1133">Transmembrane helix</keyword>
<feature type="transmembrane region" description="Helical" evidence="1">
    <location>
        <begin position="14"/>
        <end position="32"/>
    </location>
</feature>
<keyword evidence="1" id="KW-0812">Transmembrane</keyword>
<reference evidence="2 3" key="1">
    <citation type="submission" date="2017-06" db="EMBL/GenBank/DDBJ databases">
        <title>Reclassification of a Polynucleobacter cosmopolitanus strain isolated from tropical Lake Victoria as Polynucleobacter victoriensis comb. nov.</title>
        <authorList>
            <person name="Hahn M.W."/>
        </authorList>
    </citation>
    <scope>NUCLEOTIDE SEQUENCE [LARGE SCALE GENOMIC DNA]</scope>
    <source>
        <strain evidence="2 3">MWH-MoIso2</strain>
    </source>
</reference>
<organism evidence="2 3">
    <name type="scientific">Polynucleobacter cosmopolitanus</name>
    <dbReference type="NCBI Taxonomy" id="351345"/>
    <lineage>
        <taxon>Bacteria</taxon>
        <taxon>Pseudomonadati</taxon>
        <taxon>Pseudomonadota</taxon>
        <taxon>Betaproteobacteria</taxon>
        <taxon>Burkholderiales</taxon>
        <taxon>Burkholderiaceae</taxon>
        <taxon>Polynucleobacter</taxon>
    </lineage>
</organism>
<dbReference type="Proteomes" id="UP000215188">
    <property type="component" value="Unassembled WGS sequence"/>
</dbReference>
<keyword evidence="3" id="KW-1185">Reference proteome</keyword>
<dbReference type="AlphaFoldDB" id="A0A229FUE1"/>
<evidence type="ECO:0000313" key="2">
    <source>
        <dbReference type="EMBL" id="OXL15523.1"/>
    </source>
</evidence>